<keyword evidence="2" id="KW-0489">Methyltransferase</keyword>
<dbReference type="AlphaFoldDB" id="A0A1I4N999"/>
<dbReference type="GO" id="GO:0008757">
    <property type="term" value="F:S-adenosylmethionine-dependent methyltransferase activity"/>
    <property type="evidence" value="ECO:0007669"/>
    <property type="project" value="InterPro"/>
</dbReference>
<organism evidence="2 3">
    <name type="scientific">Salibacterium qingdaonense</name>
    <dbReference type="NCBI Taxonomy" id="266892"/>
    <lineage>
        <taxon>Bacteria</taxon>
        <taxon>Bacillati</taxon>
        <taxon>Bacillota</taxon>
        <taxon>Bacilli</taxon>
        <taxon>Bacillales</taxon>
        <taxon>Bacillaceae</taxon>
    </lineage>
</organism>
<dbReference type="PANTHER" id="PTHR43591">
    <property type="entry name" value="METHYLTRANSFERASE"/>
    <property type="match status" value="1"/>
</dbReference>
<dbReference type="RefSeq" id="WP_090927297.1">
    <property type="nucleotide sequence ID" value="NZ_FOTY01000016.1"/>
</dbReference>
<evidence type="ECO:0000313" key="2">
    <source>
        <dbReference type="EMBL" id="SFM11887.1"/>
    </source>
</evidence>
<dbReference type="CDD" id="cd02440">
    <property type="entry name" value="AdoMet_MTases"/>
    <property type="match status" value="1"/>
</dbReference>
<proteinExistence type="predicted"/>
<keyword evidence="2" id="KW-0808">Transferase</keyword>
<protein>
    <submittedName>
        <fullName evidence="2">Methyltransferase domain-containing protein</fullName>
    </submittedName>
</protein>
<reference evidence="2 3" key="1">
    <citation type="submission" date="2016-10" db="EMBL/GenBank/DDBJ databases">
        <authorList>
            <person name="de Groot N.N."/>
        </authorList>
    </citation>
    <scope>NUCLEOTIDE SEQUENCE [LARGE SCALE GENOMIC DNA]</scope>
    <source>
        <strain evidence="2 3">CGMCC 1.6134</strain>
    </source>
</reference>
<accession>A0A1I4N999</accession>
<dbReference type="Pfam" id="PF08241">
    <property type="entry name" value="Methyltransf_11"/>
    <property type="match status" value="1"/>
</dbReference>
<dbReference type="OrthoDB" id="9784101at2"/>
<gene>
    <name evidence="2" type="ORF">SAMN04488054_1163</name>
</gene>
<dbReference type="InterPro" id="IPR029063">
    <property type="entry name" value="SAM-dependent_MTases_sf"/>
</dbReference>
<evidence type="ECO:0000259" key="1">
    <source>
        <dbReference type="Pfam" id="PF08241"/>
    </source>
</evidence>
<dbReference type="STRING" id="266892.SAMN04488054_1163"/>
<name>A0A1I4N999_9BACI</name>
<dbReference type="Gene3D" id="3.40.50.150">
    <property type="entry name" value="Vaccinia Virus protein VP39"/>
    <property type="match status" value="1"/>
</dbReference>
<evidence type="ECO:0000313" key="3">
    <source>
        <dbReference type="Proteomes" id="UP000199668"/>
    </source>
</evidence>
<dbReference type="Proteomes" id="UP000199668">
    <property type="component" value="Unassembled WGS sequence"/>
</dbReference>
<sequence length="189" mass="21104">MQEKKFDPEKAEKLLAEERIDVVKPENILDQLDILPGDDVADLGSGNGLFTLSIAKRTAGAVYAVDLEPKMLAMLKERAEQEKFRLHYVESNLEQVEMKDDSVDKVLAAFVIHEVESVSGTLNEIKRLLKPGGQLMIVEWEAVETESGPPLSHRLPSDHLLQIIRDNGFEAECSAWKDEHYVINAVPAG</sequence>
<dbReference type="InterPro" id="IPR013216">
    <property type="entry name" value="Methyltransf_11"/>
</dbReference>
<feature type="domain" description="Methyltransferase type 11" evidence="1">
    <location>
        <begin position="42"/>
        <end position="137"/>
    </location>
</feature>
<dbReference type="EMBL" id="FOTY01000016">
    <property type="protein sequence ID" value="SFM11887.1"/>
    <property type="molecule type" value="Genomic_DNA"/>
</dbReference>
<dbReference type="PANTHER" id="PTHR43591:SF24">
    <property type="entry name" value="2-METHOXY-6-POLYPRENYL-1,4-BENZOQUINOL METHYLASE, MITOCHONDRIAL"/>
    <property type="match status" value="1"/>
</dbReference>
<dbReference type="SUPFAM" id="SSF53335">
    <property type="entry name" value="S-adenosyl-L-methionine-dependent methyltransferases"/>
    <property type="match status" value="1"/>
</dbReference>
<keyword evidence="3" id="KW-1185">Reference proteome</keyword>
<dbReference type="GO" id="GO:0032259">
    <property type="term" value="P:methylation"/>
    <property type="evidence" value="ECO:0007669"/>
    <property type="project" value="UniProtKB-KW"/>
</dbReference>